<sequence>MTDRHYQRSCVWLRRDLRILDNPALYHACDASEAVVALYVVPAEQWQQYHKSPIQADLIRRTLVHLRSELAQLNVPLVVLQAGSFAEQRALVQQCIGQWRIDALFASREYEVDEVARDNALQHDIEGNLDLHWFDDRCIIKPNSVLNGSAQPYKVFTPFSKAWLKELHSVGWQCLGRPQQMPKLITDIDDSTLPLCSLEADSWPYAGADSSAYAADGQEVIAQLRQFSAERAARYRADRDFPAIDGTSVLSPYLAIGSLSARQCLARLSHDHGSPWELAEGAKTWLTELIWREFYQHVMVAWPHVCKDKAFKPDYEAIPWTNDGQLFDSWCRGETGFPLVDAAMRQLNQTGWMHNRLRMIVASFLCKDLLIDWRWGERYFMSKLVDGDFAANNGGWQWAASTGTDAAPYFRIFNPETQSKRFDDKGLFIQQYVEQLRGLEAKLLHQAGAGGNYLPAVVDHKERRQMCLELYQQSLKKEAG</sequence>
<feature type="site" description="Electron transfer via tryptophanyl radical" evidence="13">
    <location>
        <position position="396"/>
    </location>
</feature>
<feature type="binding site" evidence="12">
    <location>
        <begin position="288"/>
        <end position="295"/>
    </location>
    <ligand>
        <name>FAD</name>
        <dbReference type="ChEBI" id="CHEBI:57692"/>
    </ligand>
</feature>
<evidence type="ECO:0000313" key="16">
    <source>
        <dbReference type="EMBL" id="GGA68466.1"/>
    </source>
</evidence>
<evidence type="ECO:0000256" key="12">
    <source>
        <dbReference type="PIRSR" id="PIRSR602081-1"/>
    </source>
</evidence>
<dbReference type="InterPro" id="IPR005101">
    <property type="entry name" value="Cryptochr/Photolyase_FAD-bd"/>
</dbReference>
<dbReference type="FunFam" id="1.10.579.10:FF:000003">
    <property type="entry name" value="Deoxyribodipyrimidine photo-lyase"/>
    <property type="match status" value="1"/>
</dbReference>
<comment type="similarity">
    <text evidence="2">Belongs to the DNA photolyase class-1 family.</text>
</comment>
<evidence type="ECO:0000256" key="8">
    <source>
        <dbReference type="ARBA" id="ARBA00031671"/>
    </source>
</evidence>
<dbReference type="InterPro" id="IPR014729">
    <property type="entry name" value="Rossmann-like_a/b/a_fold"/>
</dbReference>
<dbReference type="GO" id="GO:0071949">
    <property type="term" value="F:FAD binding"/>
    <property type="evidence" value="ECO:0007669"/>
    <property type="project" value="TreeGrafter"/>
</dbReference>
<dbReference type="PRINTS" id="PR00147">
    <property type="entry name" value="DNAPHOTLYASE"/>
</dbReference>
<evidence type="ECO:0000256" key="6">
    <source>
        <dbReference type="ARBA" id="ARBA00022827"/>
    </source>
</evidence>
<dbReference type="Pfam" id="PF00875">
    <property type="entry name" value="DNA_photolyase"/>
    <property type="match status" value="1"/>
</dbReference>
<keyword evidence="5 12" id="KW-0285">Flavoprotein</keyword>
<comment type="function">
    <text evidence="10">Involved in repair of UV radiation-induced DNA damage. Catalyzes the light-dependent monomerization (300-600 nm) of cyclobutyl pyrimidine dimers (in cis-syn configuration), which are formed between adjacent bases on the same DNA strand upon exposure to ultraviolet radiation.</text>
</comment>
<dbReference type="GO" id="GO:0003904">
    <property type="term" value="F:deoxyribodipyrimidine photo-lyase activity"/>
    <property type="evidence" value="ECO:0007669"/>
    <property type="project" value="UniProtKB-EC"/>
</dbReference>
<feature type="binding site" evidence="12">
    <location>
        <begin position="247"/>
        <end position="251"/>
    </location>
    <ligand>
        <name>FAD</name>
        <dbReference type="ChEBI" id="CHEBI:57692"/>
    </ligand>
</feature>
<organism evidence="16 17">
    <name type="scientific">Neiella marina</name>
    <dbReference type="NCBI Taxonomy" id="508461"/>
    <lineage>
        <taxon>Bacteria</taxon>
        <taxon>Pseudomonadati</taxon>
        <taxon>Pseudomonadota</taxon>
        <taxon>Gammaproteobacteria</taxon>
        <taxon>Alteromonadales</taxon>
        <taxon>Echinimonadaceae</taxon>
        <taxon>Neiella</taxon>
    </lineage>
</organism>
<feature type="binding site" evidence="12">
    <location>
        <position position="235"/>
    </location>
    <ligand>
        <name>FAD</name>
        <dbReference type="ChEBI" id="CHEBI:57692"/>
    </ligand>
</feature>
<evidence type="ECO:0000256" key="4">
    <source>
        <dbReference type="ARBA" id="ARBA00014046"/>
    </source>
</evidence>
<dbReference type="AlphaFoldDB" id="A0A8J2U316"/>
<evidence type="ECO:0000259" key="15">
    <source>
        <dbReference type="PROSITE" id="PS51645"/>
    </source>
</evidence>
<evidence type="ECO:0000256" key="3">
    <source>
        <dbReference type="ARBA" id="ARBA00013149"/>
    </source>
</evidence>
<dbReference type="EMBL" id="BMDX01000003">
    <property type="protein sequence ID" value="GGA68466.1"/>
    <property type="molecule type" value="Genomic_DNA"/>
</dbReference>
<dbReference type="Gene3D" id="1.10.579.10">
    <property type="entry name" value="DNA Cyclobutane Dipyrimidine Photolyase, subunit A, domain 3"/>
    <property type="match status" value="1"/>
</dbReference>
<evidence type="ECO:0000256" key="10">
    <source>
        <dbReference type="ARBA" id="ARBA00059220"/>
    </source>
</evidence>
<feature type="binding site" evidence="12">
    <location>
        <position position="285"/>
    </location>
    <ligand>
        <name>FAD</name>
        <dbReference type="ChEBI" id="CHEBI:57692"/>
    </ligand>
</feature>
<comment type="cofactor">
    <cofactor evidence="12">
        <name>FAD</name>
        <dbReference type="ChEBI" id="CHEBI:57692"/>
    </cofactor>
    <text evidence="12">Binds 1 FAD per subunit.</text>
</comment>
<dbReference type="PROSITE" id="PS00394">
    <property type="entry name" value="DNA_PHOTOLYASES_1_1"/>
    <property type="match status" value="1"/>
</dbReference>
<evidence type="ECO:0000256" key="11">
    <source>
        <dbReference type="ARBA" id="ARBA00083107"/>
    </source>
</evidence>
<dbReference type="NCBIfam" id="NF007955">
    <property type="entry name" value="PRK10674.1"/>
    <property type="match status" value="1"/>
</dbReference>
<comment type="cofactor">
    <cofactor evidence="1">
        <name>(6R)-5,10-methylene-5,6,7,8-tetrahydrofolate</name>
        <dbReference type="ChEBI" id="CHEBI:15636"/>
    </cofactor>
</comment>
<comment type="caution">
    <text evidence="16">The sequence shown here is derived from an EMBL/GenBank/DDBJ whole genome shotgun (WGS) entry which is preliminary data.</text>
</comment>
<evidence type="ECO:0000313" key="17">
    <source>
        <dbReference type="Proteomes" id="UP000619743"/>
    </source>
</evidence>
<evidence type="ECO:0000256" key="13">
    <source>
        <dbReference type="PIRSR" id="PIRSR602081-2"/>
    </source>
</evidence>
<keyword evidence="17" id="KW-1185">Reference proteome</keyword>
<name>A0A8J2U316_9GAMM</name>
<keyword evidence="6 12" id="KW-0274">FAD</keyword>
<dbReference type="Gene3D" id="3.40.50.620">
    <property type="entry name" value="HUPs"/>
    <property type="match status" value="1"/>
</dbReference>
<dbReference type="RefSeq" id="WP_087506536.1">
    <property type="nucleotide sequence ID" value="NZ_BMDX01000003.1"/>
</dbReference>
<feature type="site" description="Electron transfer via tryptophanyl radical" evidence="13">
    <location>
        <position position="373"/>
    </location>
</feature>
<evidence type="ECO:0000256" key="7">
    <source>
        <dbReference type="ARBA" id="ARBA00022991"/>
    </source>
</evidence>
<accession>A0A8J2U316</accession>
<dbReference type="Proteomes" id="UP000619743">
    <property type="component" value="Unassembled WGS sequence"/>
</dbReference>
<keyword evidence="7 14" id="KW-0157">Chromophore</keyword>
<dbReference type="Gene3D" id="1.25.40.80">
    <property type="match status" value="1"/>
</dbReference>
<evidence type="ECO:0000256" key="5">
    <source>
        <dbReference type="ARBA" id="ARBA00022630"/>
    </source>
</evidence>
<feature type="site" description="Electron transfer via tryptophanyl radical" evidence="13">
    <location>
        <position position="320"/>
    </location>
</feature>
<dbReference type="InterPro" id="IPR036155">
    <property type="entry name" value="Crypto/Photolyase_N_sf"/>
</dbReference>
<dbReference type="OrthoDB" id="9772484at2"/>
<evidence type="ECO:0000256" key="1">
    <source>
        <dbReference type="ARBA" id="ARBA00001932"/>
    </source>
</evidence>
<dbReference type="EC" id="4.1.99.3" evidence="3"/>
<dbReference type="InterPro" id="IPR002081">
    <property type="entry name" value="Cryptochrome/DNA_photolyase_1"/>
</dbReference>
<dbReference type="GO" id="GO:0003677">
    <property type="term" value="F:DNA binding"/>
    <property type="evidence" value="ECO:0007669"/>
    <property type="project" value="TreeGrafter"/>
</dbReference>
<dbReference type="SUPFAM" id="SSF48173">
    <property type="entry name" value="Cryptochrome/photolyase FAD-binding domain"/>
    <property type="match status" value="1"/>
</dbReference>
<dbReference type="PANTHER" id="PTHR11455">
    <property type="entry name" value="CRYPTOCHROME"/>
    <property type="match status" value="1"/>
</dbReference>
<dbReference type="PROSITE" id="PS00691">
    <property type="entry name" value="DNA_PHOTOLYASES_1_2"/>
    <property type="match status" value="1"/>
</dbReference>
<dbReference type="PROSITE" id="PS51645">
    <property type="entry name" value="PHR_CRY_ALPHA_BETA"/>
    <property type="match status" value="1"/>
</dbReference>
<dbReference type="SUPFAM" id="SSF52425">
    <property type="entry name" value="Cryptochrome/photolyase, N-terminal domain"/>
    <property type="match status" value="1"/>
</dbReference>
<evidence type="ECO:0000256" key="9">
    <source>
        <dbReference type="ARBA" id="ARBA00033999"/>
    </source>
</evidence>
<evidence type="ECO:0000256" key="2">
    <source>
        <dbReference type="ARBA" id="ARBA00005862"/>
    </source>
</evidence>
<dbReference type="GO" id="GO:0000719">
    <property type="term" value="P:photoreactive repair"/>
    <property type="evidence" value="ECO:0007669"/>
    <property type="project" value="UniProtKB-ARBA"/>
</dbReference>
<dbReference type="InterPro" id="IPR018394">
    <property type="entry name" value="DNA_photolyase_1_CS_C"/>
</dbReference>
<proteinExistence type="inferred from homology"/>
<feature type="domain" description="Photolyase/cryptochrome alpha/beta" evidence="15">
    <location>
        <begin position="7"/>
        <end position="139"/>
    </location>
</feature>
<dbReference type="InterPro" id="IPR006050">
    <property type="entry name" value="DNA_photolyase_N"/>
</dbReference>
<gene>
    <name evidence="16" type="primary">phr</name>
    <name evidence="16" type="ORF">GCM10011369_07650</name>
</gene>
<reference evidence="17" key="1">
    <citation type="journal article" date="2019" name="Int. J. Syst. Evol. Microbiol.">
        <title>The Global Catalogue of Microorganisms (GCM) 10K type strain sequencing project: providing services to taxonomists for standard genome sequencing and annotation.</title>
        <authorList>
            <consortium name="The Broad Institute Genomics Platform"/>
            <consortium name="The Broad Institute Genome Sequencing Center for Infectious Disease"/>
            <person name="Wu L."/>
            <person name="Ma J."/>
        </authorList>
    </citation>
    <scope>NUCLEOTIDE SEQUENCE [LARGE SCALE GENOMIC DNA]</scope>
    <source>
        <strain evidence="17">CGMCC 1.10130</strain>
    </source>
</reference>
<dbReference type="Pfam" id="PF03441">
    <property type="entry name" value="FAD_binding_7"/>
    <property type="match status" value="1"/>
</dbReference>
<dbReference type="GO" id="GO:0009416">
    <property type="term" value="P:response to light stimulus"/>
    <property type="evidence" value="ECO:0007669"/>
    <property type="project" value="TreeGrafter"/>
</dbReference>
<comment type="catalytic activity">
    <reaction evidence="9">
        <text>cyclobutadipyrimidine (in DNA) = 2 pyrimidine residues (in DNA).</text>
        <dbReference type="EC" id="4.1.99.3"/>
    </reaction>
</comment>
<dbReference type="InterPro" id="IPR036134">
    <property type="entry name" value="Crypto/Photolyase_FAD-like_sf"/>
</dbReference>
<feature type="binding site" evidence="12">
    <location>
        <begin position="386"/>
        <end position="388"/>
    </location>
    <ligand>
        <name>FAD</name>
        <dbReference type="ChEBI" id="CHEBI:57692"/>
    </ligand>
</feature>
<comment type="similarity">
    <text evidence="14">Belongs to the DNA photolyase family.</text>
</comment>
<protein>
    <recommendedName>
        <fullName evidence="4">Deoxyribodipyrimidine photo-lyase</fullName>
        <ecNumber evidence="3">4.1.99.3</ecNumber>
    </recommendedName>
    <alternativeName>
        <fullName evidence="8">DNA photolyase</fullName>
    </alternativeName>
    <alternativeName>
        <fullName evidence="11">Photoreactivating enzyme</fullName>
    </alternativeName>
</protein>
<evidence type="ECO:0000256" key="14">
    <source>
        <dbReference type="RuleBase" id="RU004182"/>
    </source>
</evidence>
<dbReference type="PANTHER" id="PTHR11455:SF9">
    <property type="entry name" value="CRYPTOCHROME CIRCADIAN CLOCK 5 ISOFORM X1"/>
    <property type="match status" value="1"/>
</dbReference>